<dbReference type="Proteomes" id="UP000309038">
    <property type="component" value="Unassembled WGS sequence"/>
</dbReference>
<evidence type="ECO:0000313" key="1">
    <source>
        <dbReference type="EMBL" id="THG93810.1"/>
    </source>
</evidence>
<organism evidence="1 2">
    <name type="scientific">Hermanssonia centrifuga</name>
    <dbReference type="NCBI Taxonomy" id="98765"/>
    <lineage>
        <taxon>Eukaryota</taxon>
        <taxon>Fungi</taxon>
        <taxon>Dikarya</taxon>
        <taxon>Basidiomycota</taxon>
        <taxon>Agaricomycotina</taxon>
        <taxon>Agaricomycetes</taxon>
        <taxon>Polyporales</taxon>
        <taxon>Meruliaceae</taxon>
        <taxon>Hermanssonia</taxon>
    </lineage>
</organism>
<name>A0A4S4K8L4_9APHY</name>
<proteinExistence type="predicted"/>
<sequence length="57" mass="7081">MKNKEDYQTWLENVRKEIWKRAHEARERFPSHTEKYFVEAIMAAPKKASKRREKNCW</sequence>
<dbReference type="EMBL" id="SGPJ01000565">
    <property type="protein sequence ID" value="THG93810.1"/>
    <property type="molecule type" value="Genomic_DNA"/>
</dbReference>
<protein>
    <submittedName>
        <fullName evidence="1">Uncharacterized protein</fullName>
    </submittedName>
</protein>
<dbReference type="AlphaFoldDB" id="A0A4S4K8L4"/>
<comment type="caution">
    <text evidence="1">The sequence shown here is derived from an EMBL/GenBank/DDBJ whole genome shotgun (WGS) entry which is preliminary data.</text>
</comment>
<gene>
    <name evidence="1" type="ORF">EW026_g7529</name>
</gene>
<accession>A0A4S4K8L4</accession>
<evidence type="ECO:0000313" key="2">
    <source>
        <dbReference type="Proteomes" id="UP000309038"/>
    </source>
</evidence>
<reference evidence="1 2" key="1">
    <citation type="submission" date="2019-02" db="EMBL/GenBank/DDBJ databases">
        <title>Genome sequencing of the rare red list fungi Phlebia centrifuga.</title>
        <authorList>
            <person name="Buettner E."/>
            <person name="Kellner H."/>
        </authorList>
    </citation>
    <scope>NUCLEOTIDE SEQUENCE [LARGE SCALE GENOMIC DNA]</scope>
    <source>
        <strain evidence="1 2">DSM 108282</strain>
    </source>
</reference>
<keyword evidence="2" id="KW-1185">Reference proteome</keyword>